<dbReference type="GO" id="GO:0016020">
    <property type="term" value="C:membrane"/>
    <property type="evidence" value="ECO:0007669"/>
    <property type="project" value="TreeGrafter"/>
</dbReference>
<dbReference type="HOGENOM" id="CLU_014990_0_0_1"/>
<feature type="compositionally biased region" description="Basic and acidic residues" evidence="1">
    <location>
        <begin position="674"/>
        <end position="684"/>
    </location>
</feature>
<feature type="transmembrane region" description="Helical" evidence="2">
    <location>
        <begin position="445"/>
        <end position="464"/>
    </location>
</feature>
<reference evidence="4 5" key="1">
    <citation type="journal article" date="2008" name="PLoS Genet.">
        <title>Genomic islands in the pathogenic filamentous fungus Aspergillus fumigatus.</title>
        <authorList>
            <person name="Fedorova N.D."/>
            <person name="Khaldi N."/>
            <person name="Joardar V.S."/>
            <person name="Maiti R."/>
            <person name="Amedeo P."/>
            <person name="Anderson M.J."/>
            <person name="Crabtree J."/>
            <person name="Silva J.C."/>
            <person name="Badger J.H."/>
            <person name="Albarraq A."/>
            <person name="Angiuoli S."/>
            <person name="Bussey H."/>
            <person name="Bowyer P."/>
            <person name="Cotty P.J."/>
            <person name="Dyer P.S."/>
            <person name="Egan A."/>
            <person name="Galens K."/>
            <person name="Fraser-Liggett C.M."/>
            <person name="Haas B.J."/>
            <person name="Inman J.M."/>
            <person name="Kent R."/>
            <person name="Lemieux S."/>
            <person name="Malavazi I."/>
            <person name="Orvis J."/>
            <person name="Roemer T."/>
            <person name="Ronning C.M."/>
            <person name="Sundaram J.P."/>
            <person name="Sutton G."/>
            <person name="Turner G."/>
            <person name="Venter J.C."/>
            <person name="White O.R."/>
            <person name="Whitty B.R."/>
            <person name="Youngman P."/>
            <person name="Wolfe K.H."/>
            <person name="Goldman G.H."/>
            <person name="Wortman J.R."/>
            <person name="Jiang B."/>
            <person name="Denning D.W."/>
            <person name="Nierman W.C."/>
        </authorList>
    </citation>
    <scope>NUCLEOTIDE SEQUENCE [LARGE SCALE GENOMIC DNA]</scope>
    <source>
        <strain evidence="5">ATCC 1007 / CBS 513.65 / DSM 816 / NCTC 3887 / NRRL 1</strain>
    </source>
</reference>
<proteinExistence type="predicted"/>
<dbReference type="EMBL" id="DS027045">
    <property type="protein sequence ID" value="EAW14598.1"/>
    <property type="molecule type" value="Genomic_DNA"/>
</dbReference>
<dbReference type="PANTHER" id="PTHR31145:SF8">
    <property type="entry name" value="INTEGRAL MEMBRANE PROTEIN (AFU_ORTHOLOGUE AFUA_2G17475)"/>
    <property type="match status" value="1"/>
</dbReference>
<protein>
    <recommendedName>
        <fullName evidence="6">Integral membrane protein</fullName>
    </recommendedName>
</protein>
<feature type="compositionally biased region" description="Low complexity" evidence="1">
    <location>
        <begin position="619"/>
        <end position="630"/>
    </location>
</feature>
<dbReference type="GeneID" id="4708055"/>
<evidence type="ECO:0000256" key="3">
    <source>
        <dbReference type="SAM" id="SignalP"/>
    </source>
</evidence>
<name>A1C877_ASPCL</name>
<feature type="transmembrane region" description="Helical" evidence="2">
    <location>
        <begin position="503"/>
        <end position="526"/>
    </location>
</feature>
<sequence length="716" mass="79233">MLPCLFSLNSLIYFTSWILACEAAFVRRYPCESSPGLRRNGDFHLDSLNGKIHQAGETTVLTFTLSSFYNASQYNCDELLLAGSESNGQFRVAGYPVGHLDQVKKHCRPAPAIWRLPESSALSTWELSYSFDSPPRLQTLATEVSFSLHRGPDPELGCVAVRITPDIGPVASGVFTFIPASIIVLVGLASWLSHAEQTRGYPASNLLLKRQSLLARILVDIADYVRYLQFIFLAASLSMQYPGFYQPVASQLAWSSLLYWTGPVEHGFTYPGVEDGFYAINGTYGLEYMAQNLGFPTMSDIMVDALINLCILGLGFVALMLIVWLVRCGSWPSSALSKESVARQIKEAGCGMIAVPLLLFSLPLLAYLSYQLILVGYLPGYRISLVVLMIGVLIGSNIFIARHQGCQSDSEEAPSKATVDVSHYVLYGVPMVQGLAIGGLQLWGWAQLLLLGACEVLVLVHLVVQRPTGIILSRNIWCAAVRLATIILSICFVCPLSESARQWIGYFMLGLHGSVVVFGFLFISLWQIGRIVYLRNSSRPLPPLHPYELSSHSSRSVNADAKGQQRDPLSDVPDRYRLHAAALPESVPHTLDTSSFYRTPRARTSCGALSEIESRRSESNTSSTASSGDSMHTVGDSYTLDELLQRPSRSDVDYSVRESDMYYGRIGTSPSELPRTEDETETSRETFSQWKRRAVERLRRTGNQEKGFVVIRPRPT</sequence>
<dbReference type="OMA" id="HGFTYPG"/>
<evidence type="ECO:0000256" key="1">
    <source>
        <dbReference type="SAM" id="MobiDB-lite"/>
    </source>
</evidence>
<dbReference type="AlphaFoldDB" id="A1C877"/>
<evidence type="ECO:0000313" key="4">
    <source>
        <dbReference type="EMBL" id="EAW14598.1"/>
    </source>
</evidence>
<dbReference type="PANTHER" id="PTHR31145">
    <property type="entry name" value="INTEGRAL MEMBRANE PROTEIN (AFU_ORTHOLOGUE AFUA_7G01610)"/>
    <property type="match status" value="1"/>
</dbReference>
<feature type="transmembrane region" description="Helical" evidence="2">
    <location>
        <begin position="476"/>
        <end position="497"/>
    </location>
</feature>
<dbReference type="STRING" id="344612.A1C877"/>
<feature type="region of interest" description="Disordered" evidence="1">
    <location>
        <begin position="665"/>
        <end position="687"/>
    </location>
</feature>
<feature type="signal peptide" evidence="3">
    <location>
        <begin position="1"/>
        <end position="23"/>
    </location>
</feature>
<dbReference type="KEGG" id="act:ACLA_076380"/>
<gene>
    <name evidence="4" type="ORF">ACLA_076380</name>
</gene>
<keyword evidence="2" id="KW-0812">Transmembrane</keyword>
<organism evidence="4 5">
    <name type="scientific">Aspergillus clavatus (strain ATCC 1007 / CBS 513.65 / DSM 816 / NCTC 3887 / NRRL 1 / QM 1276 / 107)</name>
    <dbReference type="NCBI Taxonomy" id="344612"/>
    <lineage>
        <taxon>Eukaryota</taxon>
        <taxon>Fungi</taxon>
        <taxon>Dikarya</taxon>
        <taxon>Ascomycota</taxon>
        <taxon>Pezizomycotina</taxon>
        <taxon>Eurotiomycetes</taxon>
        <taxon>Eurotiomycetidae</taxon>
        <taxon>Eurotiales</taxon>
        <taxon>Aspergillaceae</taxon>
        <taxon>Aspergillus</taxon>
        <taxon>Aspergillus subgen. Fumigati</taxon>
    </lineage>
</organism>
<dbReference type="GO" id="GO:0055085">
    <property type="term" value="P:transmembrane transport"/>
    <property type="evidence" value="ECO:0007669"/>
    <property type="project" value="TreeGrafter"/>
</dbReference>
<keyword evidence="5" id="KW-1185">Reference proteome</keyword>
<dbReference type="eggNOG" id="ENOG502R2RV">
    <property type="taxonomic scope" value="Eukaryota"/>
</dbReference>
<evidence type="ECO:0000313" key="5">
    <source>
        <dbReference type="Proteomes" id="UP000006701"/>
    </source>
</evidence>
<feature type="transmembrane region" description="Helical" evidence="2">
    <location>
        <begin position="170"/>
        <end position="192"/>
    </location>
</feature>
<dbReference type="RefSeq" id="XP_001276024.1">
    <property type="nucleotide sequence ID" value="XM_001276023.1"/>
</dbReference>
<keyword evidence="2" id="KW-1133">Transmembrane helix</keyword>
<dbReference type="Proteomes" id="UP000006701">
    <property type="component" value="Unassembled WGS sequence"/>
</dbReference>
<feature type="transmembrane region" description="Helical" evidence="2">
    <location>
        <begin position="305"/>
        <end position="327"/>
    </location>
</feature>
<feature type="chain" id="PRO_5002633347" description="Integral membrane protein" evidence="3">
    <location>
        <begin position="24"/>
        <end position="716"/>
    </location>
</feature>
<dbReference type="VEuPathDB" id="FungiDB:ACLA_076380"/>
<dbReference type="OrthoDB" id="269822at2759"/>
<evidence type="ECO:0008006" key="6">
    <source>
        <dbReference type="Google" id="ProtNLM"/>
    </source>
</evidence>
<feature type="transmembrane region" description="Helical" evidence="2">
    <location>
        <begin position="348"/>
        <end position="368"/>
    </location>
</feature>
<feature type="region of interest" description="Disordered" evidence="1">
    <location>
        <begin position="607"/>
        <end position="635"/>
    </location>
</feature>
<feature type="transmembrane region" description="Helical" evidence="2">
    <location>
        <begin position="421"/>
        <end position="439"/>
    </location>
</feature>
<accession>A1C877</accession>
<evidence type="ECO:0000256" key="2">
    <source>
        <dbReference type="SAM" id="Phobius"/>
    </source>
</evidence>
<dbReference type="InterPro" id="IPR040241">
    <property type="entry name" value="TRP_Flc/Pkd2-like"/>
</dbReference>
<feature type="transmembrane region" description="Helical" evidence="2">
    <location>
        <begin position="213"/>
        <end position="235"/>
    </location>
</feature>
<feature type="transmembrane region" description="Helical" evidence="2">
    <location>
        <begin position="380"/>
        <end position="400"/>
    </location>
</feature>
<keyword evidence="2" id="KW-0472">Membrane</keyword>
<keyword evidence="3" id="KW-0732">Signal</keyword>